<evidence type="ECO:0000313" key="3">
    <source>
        <dbReference type="EMBL" id="GGD33216.1"/>
    </source>
</evidence>
<sequence length="469" mass="52943">MESNQKFEKHIKDSLSKLDKEPRIEVWNKIETTLNSKKKRRVLPFLFISIGVGTLLLTFFGYHFLSGTTTGNEKEITSPVNNSNENFKRNQNEIISESEKSNRTVEERENSNSNNTLNESTTLNTTNQVSIDFHKNENSQTKTNAFSKKSGTNSIASKNNNTNSNSKKNVASSNYKKESKSVANDKNNSDANSDNSESYAFKNSKISEETILDASPTDSLVTELVNKPTEIKKEIEKEKTKDSSSIHKRNWSISLFAAPTFFGTVANSSILDKNRDKNKEESKMSWSFGGYFNIDSSEKFGMRIGLVHSKVEVTTNNISIYDASNNVTLFNQFSNLQLNRGITNQTIAENFPNEQEIDLVTELTFNELLFDVRYRFFDNKFTVDGLGGFGFIMMSQNQVKAVDSNRNSLKIGSLSTFDSLIFSANLGVLSSYPLTKNTKIFINPSLGYQFTELKSYSFLLKSGLTFYFD</sequence>
<protein>
    <recommendedName>
        <fullName evidence="5">Outer membrane protein beta-barrel domain-containing protein</fullName>
    </recommendedName>
</protein>
<name>A0A916Y7I5_9FLAO</name>
<gene>
    <name evidence="3" type="ORF">GCM10011343_24070</name>
</gene>
<reference evidence="3" key="1">
    <citation type="journal article" date="2014" name="Int. J. Syst. Evol. Microbiol.">
        <title>Complete genome sequence of Corynebacterium casei LMG S-19264T (=DSM 44701T), isolated from a smear-ripened cheese.</title>
        <authorList>
            <consortium name="US DOE Joint Genome Institute (JGI-PGF)"/>
            <person name="Walter F."/>
            <person name="Albersmeier A."/>
            <person name="Kalinowski J."/>
            <person name="Ruckert C."/>
        </authorList>
    </citation>
    <scope>NUCLEOTIDE SEQUENCE</scope>
    <source>
        <strain evidence="3">CGMCC 1.12506</strain>
    </source>
</reference>
<feature type="region of interest" description="Disordered" evidence="1">
    <location>
        <begin position="75"/>
        <end position="197"/>
    </location>
</feature>
<dbReference type="Proteomes" id="UP000625735">
    <property type="component" value="Unassembled WGS sequence"/>
</dbReference>
<accession>A0A916Y7I5</accession>
<reference evidence="3" key="2">
    <citation type="submission" date="2020-09" db="EMBL/GenBank/DDBJ databases">
        <authorList>
            <person name="Sun Q."/>
            <person name="Zhou Y."/>
        </authorList>
    </citation>
    <scope>NUCLEOTIDE SEQUENCE</scope>
    <source>
        <strain evidence="3">CGMCC 1.12506</strain>
    </source>
</reference>
<feature type="transmembrane region" description="Helical" evidence="2">
    <location>
        <begin position="42"/>
        <end position="65"/>
    </location>
</feature>
<dbReference type="RefSeq" id="WP_188362831.1">
    <property type="nucleotide sequence ID" value="NZ_BMFG01000010.1"/>
</dbReference>
<feature type="compositionally biased region" description="Basic and acidic residues" evidence="1">
    <location>
        <begin position="86"/>
        <end position="110"/>
    </location>
</feature>
<comment type="caution">
    <text evidence="3">The sequence shown here is derived from an EMBL/GenBank/DDBJ whole genome shotgun (WGS) entry which is preliminary data.</text>
</comment>
<dbReference type="EMBL" id="BMFG01000010">
    <property type="protein sequence ID" value="GGD33216.1"/>
    <property type="molecule type" value="Genomic_DNA"/>
</dbReference>
<feature type="compositionally biased region" description="Low complexity" evidence="1">
    <location>
        <begin position="181"/>
        <end position="197"/>
    </location>
</feature>
<proteinExistence type="predicted"/>
<feature type="compositionally biased region" description="Polar residues" evidence="1">
    <location>
        <begin position="138"/>
        <end position="152"/>
    </location>
</feature>
<keyword evidence="4" id="KW-1185">Reference proteome</keyword>
<feature type="compositionally biased region" description="Low complexity" evidence="1">
    <location>
        <begin position="153"/>
        <end position="174"/>
    </location>
</feature>
<evidence type="ECO:0000256" key="1">
    <source>
        <dbReference type="SAM" id="MobiDB-lite"/>
    </source>
</evidence>
<feature type="compositionally biased region" description="Low complexity" evidence="1">
    <location>
        <begin position="111"/>
        <end position="127"/>
    </location>
</feature>
<evidence type="ECO:0000256" key="2">
    <source>
        <dbReference type="SAM" id="Phobius"/>
    </source>
</evidence>
<keyword evidence="2" id="KW-0812">Transmembrane</keyword>
<evidence type="ECO:0000313" key="4">
    <source>
        <dbReference type="Proteomes" id="UP000625735"/>
    </source>
</evidence>
<dbReference type="AlphaFoldDB" id="A0A916Y7I5"/>
<keyword evidence="2" id="KW-0472">Membrane</keyword>
<keyword evidence="2" id="KW-1133">Transmembrane helix</keyword>
<evidence type="ECO:0008006" key="5">
    <source>
        <dbReference type="Google" id="ProtNLM"/>
    </source>
</evidence>
<organism evidence="3 4">
    <name type="scientific">Flavobacterium orientale</name>
    <dbReference type="NCBI Taxonomy" id="1756020"/>
    <lineage>
        <taxon>Bacteria</taxon>
        <taxon>Pseudomonadati</taxon>
        <taxon>Bacteroidota</taxon>
        <taxon>Flavobacteriia</taxon>
        <taxon>Flavobacteriales</taxon>
        <taxon>Flavobacteriaceae</taxon>
        <taxon>Flavobacterium</taxon>
    </lineage>
</organism>